<name>A0A9Q1H5H2_HOLLE</name>
<comment type="caution">
    <text evidence="1">The sequence shown here is derived from an EMBL/GenBank/DDBJ whole genome shotgun (WGS) entry which is preliminary data.</text>
</comment>
<dbReference type="AlphaFoldDB" id="A0A9Q1H5H2"/>
<organism evidence="1 2">
    <name type="scientific">Holothuria leucospilota</name>
    <name type="common">Black long sea cucumber</name>
    <name type="synonym">Mertensiothuria leucospilota</name>
    <dbReference type="NCBI Taxonomy" id="206669"/>
    <lineage>
        <taxon>Eukaryota</taxon>
        <taxon>Metazoa</taxon>
        <taxon>Echinodermata</taxon>
        <taxon>Eleutherozoa</taxon>
        <taxon>Echinozoa</taxon>
        <taxon>Holothuroidea</taxon>
        <taxon>Aspidochirotacea</taxon>
        <taxon>Aspidochirotida</taxon>
        <taxon>Holothuriidae</taxon>
        <taxon>Holothuria</taxon>
    </lineage>
</organism>
<gene>
    <name evidence="1" type="ORF">HOLleu_23836</name>
</gene>
<dbReference type="Proteomes" id="UP001152320">
    <property type="component" value="Chromosome 11"/>
</dbReference>
<proteinExistence type="predicted"/>
<dbReference type="EMBL" id="JAIZAY010000011">
    <property type="protein sequence ID" value="KAJ8033553.1"/>
    <property type="molecule type" value="Genomic_DNA"/>
</dbReference>
<accession>A0A9Q1H5H2</accession>
<dbReference type="PANTHER" id="PTHR31424:SF3">
    <property type="entry name" value="RING-TYPE DOMAIN-CONTAINING PROTEIN"/>
    <property type="match status" value="1"/>
</dbReference>
<sequence>MIQMVNRDHPNAERNTTVVCAFSADDTMTNLKTGLLRLQQQVSELQKDYWGKKNIKRMMTAVMEKTKELCPDLTEDAKNIIQLYETLFRLFGCCHRLYNKSGVMTNEDIDTLDLTIQSYLAYFRTNFPEESVTPKMHLLEDHTIPFLRIWHVGLGFRGEQRGESVHAMLNAIKGDIRGLKDEMEVLKSVMTTHWVQTMPGAM</sequence>
<protein>
    <submittedName>
        <fullName evidence="1">Uncharacterized protein</fullName>
    </submittedName>
</protein>
<reference evidence="1" key="1">
    <citation type="submission" date="2021-10" db="EMBL/GenBank/DDBJ databases">
        <title>Tropical sea cucumber genome reveals ecological adaptation and Cuvierian tubules defense mechanism.</title>
        <authorList>
            <person name="Chen T."/>
        </authorList>
    </citation>
    <scope>NUCLEOTIDE SEQUENCE</scope>
    <source>
        <strain evidence="1">Nanhai2018</strain>
        <tissue evidence="1">Muscle</tissue>
    </source>
</reference>
<evidence type="ECO:0000313" key="1">
    <source>
        <dbReference type="EMBL" id="KAJ8033553.1"/>
    </source>
</evidence>
<evidence type="ECO:0000313" key="2">
    <source>
        <dbReference type="Proteomes" id="UP001152320"/>
    </source>
</evidence>
<dbReference type="OrthoDB" id="10050996at2759"/>
<keyword evidence="2" id="KW-1185">Reference proteome</keyword>
<dbReference type="PANTHER" id="PTHR31424">
    <property type="entry name" value="PROTEIN CBG23806"/>
    <property type="match status" value="1"/>
</dbReference>